<evidence type="ECO:0000313" key="4">
    <source>
        <dbReference type="Proteomes" id="UP000319210"/>
    </source>
</evidence>
<dbReference type="PANTHER" id="PTHR35400">
    <property type="entry name" value="SLR1083 PROTEIN"/>
    <property type="match status" value="1"/>
</dbReference>
<dbReference type="CDD" id="cd06260">
    <property type="entry name" value="DUF820-like"/>
    <property type="match status" value="1"/>
</dbReference>
<dbReference type="EMBL" id="BJMM01000004">
    <property type="protein sequence ID" value="GEB48676.1"/>
    <property type="molecule type" value="Genomic_DNA"/>
</dbReference>
<dbReference type="PANTHER" id="PTHR35400:SF3">
    <property type="entry name" value="SLL1072 PROTEIN"/>
    <property type="match status" value="1"/>
</dbReference>
<feature type="region of interest" description="Disordered" evidence="1">
    <location>
        <begin position="1"/>
        <end position="23"/>
    </location>
</feature>
<evidence type="ECO:0000313" key="3">
    <source>
        <dbReference type="EMBL" id="GEB48676.1"/>
    </source>
</evidence>
<dbReference type="InterPro" id="IPR012296">
    <property type="entry name" value="Nuclease_put_TT1808"/>
</dbReference>
<organism evidence="3 4">
    <name type="scientific">Streptomyces cacaoi</name>
    <dbReference type="NCBI Taxonomy" id="1898"/>
    <lineage>
        <taxon>Bacteria</taxon>
        <taxon>Bacillati</taxon>
        <taxon>Actinomycetota</taxon>
        <taxon>Actinomycetes</taxon>
        <taxon>Kitasatosporales</taxon>
        <taxon>Streptomycetaceae</taxon>
        <taxon>Streptomyces</taxon>
    </lineage>
</organism>
<evidence type="ECO:0000259" key="2">
    <source>
        <dbReference type="Pfam" id="PF05685"/>
    </source>
</evidence>
<feature type="domain" description="Putative restriction endonuclease" evidence="2">
    <location>
        <begin position="33"/>
        <end position="195"/>
    </location>
</feature>
<dbReference type="Gene3D" id="3.90.1570.10">
    <property type="entry name" value="tt1808, chain A"/>
    <property type="match status" value="1"/>
</dbReference>
<name>A0A4Y3QTD2_STRCI</name>
<proteinExistence type="predicted"/>
<gene>
    <name evidence="3" type="ORF">SCA03_12270</name>
</gene>
<reference evidence="3 4" key="1">
    <citation type="submission" date="2019-06" db="EMBL/GenBank/DDBJ databases">
        <title>Whole genome shotgun sequence of Streptomyces cacaoi subsp. cacaoi NBRC 12748.</title>
        <authorList>
            <person name="Hosoyama A."/>
            <person name="Uohara A."/>
            <person name="Ohji S."/>
            <person name="Ichikawa N."/>
        </authorList>
    </citation>
    <scope>NUCLEOTIDE SEQUENCE [LARGE SCALE GENOMIC DNA]</scope>
    <source>
        <strain evidence="3 4">NBRC 12748</strain>
    </source>
</reference>
<dbReference type="SUPFAM" id="SSF52980">
    <property type="entry name" value="Restriction endonuclease-like"/>
    <property type="match status" value="1"/>
</dbReference>
<evidence type="ECO:0000256" key="1">
    <source>
        <dbReference type="SAM" id="MobiDB-lite"/>
    </source>
</evidence>
<protein>
    <recommendedName>
        <fullName evidence="2">Putative restriction endonuclease domain-containing protein</fullName>
    </recommendedName>
</protein>
<dbReference type="Proteomes" id="UP000319210">
    <property type="component" value="Unassembled WGS sequence"/>
</dbReference>
<dbReference type="AlphaFoldDB" id="A0A4Y3QTD2"/>
<dbReference type="InterPro" id="IPR011335">
    <property type="entry name" value="Restrct_endonuc-II-like"/>
</dbReference>
<keyword evidence="4" id="KW-1185">Reference proteome</keyword>
<dbReference type="InterPro" id="IPR008538">
    <property type="entry name" value="Uma2"/>
</dbReference>
<dbReference type="Pfam" id="PF05685">
    <property type="entry name" value="Uma2"/>
    <property type="match status" value="1"/>
</dbReference>
<sequence length="210" mass="23506">MGVPMSVEGEFPPSGQAPRRHLWPIPPEGGYTVEDLYRLPDLPAHTELIDGSLVFMSPQSLFHAMTVDALNIRLRELAPAEYWVSREMTTVLDEQNAPEPDLLVVHADSVQGLDQTRFEPSDVVLAVEVVSPSSRSRDRDTKPLKYARAGIPHYWRVEKENDRPVVHVFELEPSTGAYVATGIFREELKVSVPFPVAVDLTDIATPPRRT</sequence>
<accession>A0A4Y3QTD2</accession>
<comment type="caution">
    <text evidence="3">The sequence shown here is derived from an EMBL/GenBank/DDBJ whole genome shotgun (WGS) entry which is preliminary data.</text>
</comment>